<dbReference type="CDD" id="cd00056">
    <property type="entry name" value="ENDO3c"/>
    <property type="match status" value="1"/>
</dbReference>
<dbReference type="SUPFAM" id="SSF48150">
    <property type="entry name" value="DNA-glycosylase"/>
    <property type="match status" value="1"/>
</dbReference>
<dbReference type="Gene3D" id="1.10.1670.10">
    <property type="entry name" value="Helix-hairpin-Helix base-excision DNA repair enzymes (C-terminal)"/>
    <property type="match status" value="1"/>
</dbReference>
<evidence type="ECO:0000256" key="5">
    <source>
        <dbReference type="ARBA" id="ARBA00022801"/>
    </source>
</evidence>
<dbReference type="GO" id="GO:0006284">
    <property type="term" value="P:base-excision repair"/>
    <property type="evidence" value="ECO:0007669"/>
    <property type="project" value="InterPro"/>
</dbReference>
<keyword evidence="5" id="KW-0378">Hydrolase</keyword>
<evidence type="ECO:0000259" key="10">
    <source>
        <dbReference type="SMART" id="SM00478"/>
    </source>
</evidence>
<gene>
    <name evidence="11" type="ORF">E6-3G_14</name>
</gene>
<evidence type="ECO:0000313" key="11">
    <source>
        <dbReference type="EMBL" id="ADP09429.1"/>
    </source>
</evidence>
<dbReference type="EMBL" id="HQ214610">
    <property type="protein sequence ID" value="ADP09429.1"/>
    <property type="molecule type" value="Genomic_DNA"/>
</dbReference>
<dbReference type="GO" id="GO:0046872">
    <property type="term" value="F:metal ion binding"/>
    <property type="evidence" value="ECO:0007669"/>
    <property type="project" value="UniProtKB-KW"/>
</dbReference>
<dbReference type="GO" id="GO:0035485">
    <property type="term" value="F:adenine/guanine mispair binding"/>
    <property type="evidence" value="ECO:0007669"/>
    <property type="project" value="TreeGrafter"/>
</dbReference>
<accession>G9BAL3</accession>
<evidence type="ECO:0000256" key="4">
    <source>
        <dbReference type="ARBA" id="ARBA00022763"/>
    </source>
</evidence>
<organism evidence="11">
    <name type="scientific">uncultured marine crenarchaeote E6-3G</name>
    <dbReference type="NCBI Taxonomy" id="907719"/>
    <lineage>
        <taxon>Archaea</taxon>
        <taxon>Candidatus Bathyarchaeota</taxon>
        <taxon>environmental samples</taxon>
    </lineage>
</organism>
<evidence type="ECO:0000256" key="1">
    <source>
        <dbReference type="ARBA" id="ARBA00001966"/>
    </source>
</evidence>
<dbReference type="InterPro" id="IPR044298">
    <property type="entry name" value="MIG/MutY"/>
</dbReference>
<dbReference type="GO" id="GO:0034039">
    <property type="term" value="F:8-oxo-7,8-dihydroguanine DNA N-glycosylase activity"/>
    <property type="evidence" value="ECO:0007669"/>
    <property type="project" value="TreeGrafter"/>
</dbReference>
<protein>
    <submittedName>
        <fullName evidence="11">DNA glycosylase</fullName>
    </submittedName>
</protein>
<dbReference type="PANTHER" id="PTHR42944:SF1">
    <property type="entry name" value="ADENINE DNA GLYCOSYLASE"/>
    <property type="match status" value="1"/>
</dbReference>
<comment type="similarity">
    <text evidence="2">Belongs to the Nth/MutY family.</text>
</comment>
<evidence type="ECO:0000256" key="8">
    <source>
        <dbReference type="ARBA" id="ARBA00023204"/>
    </source>
</evidence>
<evidence type="ECO:0000256" key="2">
    <source>
        <dbReference type="ARBA" id="ARBA00008343"/>
    </source>
</evidence>
<keyword evidence="6" id="KW-0408">Iron</keyword>
<proteinExistence type="inferred from homology"/>
<dbReference type="AlphaFoldDB" id="G9BAL3"/>
<keyword evidence="9" id="KW-0326">Glycosidase</keyword>
<name>G9BAL3_9ARCH</name>
<keyword evidence="8" id="KW-0234">DNA repair</keyword>
<dbReference type="GO" id="GO:0051536">
    <property type="term" value="F:iron-sulfur cluster binding"/>
    <property type="evidence" value="ECO:0007669"/>
    <property type="project" value="UniProtKB-KW"/>
</dbReference>
<dbReference type="GO" id="GO:0000701">
    <property type="term" value="F:purine-specific mismatch base pair DNA N-glycosylase activity"/>
    <property type="evidence" value="ECO:0007669"/>
    <property type="project" value="TreeGrafter"/>
</dbReference>
<feature type="domain" description="HhH-GPD" evidence="10">
    <location>
        <begin position="5"/>
        <end position="154"/>
    </location>
</feature>
<evidence type="ECO:0000256" key="9">
    <source>
        <dbReference type="ARBA" id="ARBA00023295"/>
    </source>
</evidence>
<dbReference type="SMART" id="SM00478">
    <property type="entry name" value="ENDO3c"/>
    <property type="match status" value="1"/>
</dbReference>
<reference evidence="11" key="1">
    <citation type="journal article" date="2012" name="Environ. Microbiol.">
        <title>Genetic structure of three fosmid-fragments encoding 16S rRNA genes of the Miscellaneous Crenarchaeotic Group (MCG): implications for physiology and evolution of marine sedimentary archaea.</title>
        <authorList>
            <person name="Li P.Y."/>
            <person name="Xie B.B."/>
            <person name="Zhang X.Y."/>
            <person name="Qin Q.L."/>
            <person name="Dang H.Y."/>
            <person name="Wang X.M."/>
            <person name="Chen X.L."/>
            <person name="Yu J."/>
            <person name="Zhang Y.Z."/>
        </authorList>
    </citation>
    <scope>NUCLEOTIDE SEQUENCE</scope>
</reference>
<evidence type="ECO:0000256" key="6">
    <source>
        <dbReference type="ARBA" id="ARBA00023004"/>
    </source>
</evidence>
<dbReference type="Gene3D" id="1.10.340.30">
    <property type="entry name" value="Hypothetical protein, domain 2"/>
    <property type="match status" value="1"/>
</dbReference>
<dbReference type="REBASE" id="43683">
    <property type="entry name" value="V.Umc3GORF15P"/>
</dbReference>
<evidence type="ECO:0000256" key="3">
    <source>
        <dbReference type="ARBA" id="ARBA00022723"/>
    </source>
</evidence>
<evidence type="ECO:0000256" key="7">
    <source>
        <dbReference type="ARBA" id="ARBA00023014"/>
    </source>
</evidence>
<keyword evidence="3" id="KW-0479">Metal-binding</keyword>
<dbReference type="InterPro" id="IPR011257">
    <property type="entry name" value="DNA_glycosylase"/>
</dbReference>
<dbReference type="InterPro" id="IPR003265">
    <property type="entry name" value="HhH-GPD_domain"/>
</dbReference>
<keyword evidence="4" id="KW-0227">DNA damage</keyword>
<dbReference type="InterPro" id="IPR023170">
    <property type="entry name" value="HhH_base_excis_C"/>
</dbReference>
<comment type="cofactor">
    <cofactor evidence="1">
        <name>[4Fe-4S] cluster</name>
        <dbReference type="ChEBI" id="CHEBI:49883"/>
    </cofactor>
</comment>
<dbReference type="PANTHER" id="PTHR42944">
    <property type="entry name" value="ADENINE DNA GLYCOSYLASE"/>
    <property type="match status" value="1"/>
</dbReference>
<keyword evidence="7" id="KW-0411">Iron-sulfur</keyword>
<dbReference type="GO" id="GO:0006298">
    <property type="term" value="P:mismatch repair"/>
    <property type="evidence" value="ECO:0007669"/>
    <property type="project" value="TreeGrafter"/>
</dbReference>
<dbReference type="GO" id="GO:0032357">
    <property type="term" value="F:oxidized purine DNA binding"/>
    <property type="evidence" value="ECO:0007669"/>
    <property type="project" value="TreeGrafter"/>
</dbReference>
<sequence>MAEIMLQRTRAEQVAPVYIEFIQKYPDFKNALDENPEKIIELLSRLGLTWRAEKVIEILDTLSEMDGKIPENKGELIQLPGVGDYIANAFLSLHKGVKAPITDSNAVRLWSRVIGFEPVGEIRRRKWFTELCLQLTPDRDFREFNYALLDFCRNICKTKPMCKECPLNTVCNYYNT</sequence>